<dbReference type="InterPro" id="IPR036188">
    <property type="entry name" value="FAD/NAD-bd_sf"/>
</dbReference>
<organism evidence="2 3">
    <name type="scientific">Chitinophaga barathri</name>
    <dbReference type="NCBI Taxonomy" id="1647451"/>
    <lineage>
        <taxon>Bacteria</taxon>
        <taxon>Pseudomonadati</taxon>
        <taxon>Bacteroidota</taxon>
        <taxon>Chitinophagia</taxon>
        <taxon>Chitinophagales</taxon>
        <taxon>Chitinophagaceae</taxon>
        <taxon>Chitinophaga</taxon>
    </lineage>
</organism>
<evidence type="ECO:0000259" key="1">
    <source>
        <dbReference type="Pfam" id="PF01266"/>
    </source>
</evidence>
<reference evidence="3" key="1">
    <citation type="submission" date="2018-11" db="EMBL/GenBank/DDBJ databases">
        <title>Chitinophaga lutea sp.nov., isolate from arsenic contaminated soil.</title>
        <authorList>
            <person name="Zong Y."/>
        </authorList>
    </citation>
    <scope>NUCLEOTIDE SEQUENCE [LARGE SCALE GENOMIC DNA]</scope>
    <source>
        <strain evidence="3">YLT18</strain>
    </source>
</reference>
<comment type="caution">
    <text evidence="2">The sequence shown here is derived from an EMBL/GenBank/DDBJ whole genome shotgun (WGS) entry which is preliminary data.</text>
</comment>
<dbReference type="Gene3D" id="3.50.50.60">
    <property type="entry name" value="FAD/NAD(P)-binding domain"/>
    <property type="match status" value="2"/>
</dbReference>
<dbReference type="AlphaFoldDB" id="A0A3N4MG68"/>
<sequence length="383" mass="42910">MLFKLRGFFVRIRDMNGVAARQQAWRLKYYLCTGFMRTYDYILVGQGIAGTMLGWFLQQAGQQVVVYDDARPHSASRTAAGIINPVSGRKFEVAWRYDSIYPFAEQTYRAMEAALQISCFRERDIWNVWPSAQMRDAFAACPTPYSHQPPELRYKEELQQPFGAGIVKGANVQLGSLLPAWRKTAEVRAERFDAGKLALKENGVEYEDVQAKAVIFCEGVESPLNPWFGKLKFLPNKGEALIIQLPFPTTDIIKKSVTLVPLDDAPGMPAEALYWAGATFSWDYTDALPTAAARESLENQLKQLLNTGFEVKDHIAAVRPSGPDRRPMAGLHPRIPQVGIFNGMGSKGCSLAPWAAKAFVDNLLENTPLPPEIDIKRYFNALR</sequence>
<evidence type="ECO:0000313" key="3">
    <source>
        <dbReference type="Proteomes" id="UP000279089"/>
    </source>
</evidence>
<protein>
    <submittedName>
        <fullName evidence="2">FAD-binding oxidoreductase</fullName>
    </submittedName>
</protein>
<dbReference type="Pfam" id="PF01266">
    <property type="entry name" value="DAO"/>
    <property type="match status" value="1"/>
</dbReference>
<gene>
    <name evidence="2" type="ORF">EG028_20900</name>
</gene>
<name>A0A3N4MG68_9BACT</name>
<dbReference type="EMBL" id="RMBX01000012">
    <property type="protein sequence ID" value="RPD39080.1"/>
    <property type="molecule type" value="Genomic_DNA"/>
</dbReference>
<dbReference type="Proteomes" id="UP000279089">
    <property type="component" value="Unassembled WGS sequence"/>
</dbReference>
<dbReference type="Gene3D" id="3.30.9.10">
    <property type="entry name" value="D-Amino Acid Oxidase, subunit A, domain 2"/>
    <property type="match status" value="1"/>
</dbReference>
<dbReference type="InterPro" id="IPR006076">
    <property type="entry name" value="FAD-dep_OxRdtase"/>
</dbReference>
<proteinExistence type="predicted"/>
<dbReference type="PANTHER" id="PTHR13847">
    <property type="entry name" value="SARCOSINE DEHYDROGENASE-RELATED"/>
    <property type="match status" value="1"/>
</dbReference>
<accession>A0A3N4MG68</accession>
<dbReference type="SUPFAM" id="SSF51971">
    <property type="entry name" value="Nucleotide-binding domain"/>
    <property type="match status" value="1"/>
</dbReference>
<dbReference type="GO" id="GO:0005737">
    <property type="term" value="C:cytoplasm"/>
    <property type="evidence" value="ECO:0007669"/>
    <property type="project" value="TreeGrafter"/>
</dbReference>
<evidence type="ECO:0000313" key="2">
    <source>
        <dbReference type="EMBL" id="RPD39080.1"/>
    </source>
</evidence>
<feature type="domain" description="FAD dependent oxidoreductase" evidence="1">
    <location>
        <begin position="40"/>
        <end position="361"/>
    </location>
</feature>
<keyword evidence="3" id="KW-1185">Reference proteome</keyword>